<keyword evidence="8" id="KW-0378">Hydrolase</keyword>
<keyword evidence="16" id="KW-0472">Membrane</keyword>
<dbReference type="Pfam" id="PF00768">
    <property type="entry name" value="Peptidase_S11"/>
    <property type="match status" value="1"/>
</dbReference>
<dbReference type="STRING" id="1157490.EL26_04340"/>
<dbReference type="InterPro" id="IPR012907">
    <property type="entry name" value="Peptidase_S11_C"/>
</dbReference>
<organism evidence="19 20">
    <name type="scientific">Tumebacillus flagellatus</name>
    <dbReference type="NCBI Taxonomy" id="1157490"/>
    <lineage>
        <taxon>Bacteria</taxon>
        <taxon>Bacillati</taxon>
        <taxon>Bacillota</taxon>
        <taxon>Bacilli</taxon>
        <taxon>Bacillales</taxon>
        <taxon>Alicyclobacillaceae</taxon>
        <taxon>Tumebacillus</taxon>
    </lineage>
</organism>
<dbReference type="SMART" id="SM00936">
    <property type="entry name" value="PBP5_C"/>
    <property type="match status" value="1"/>
</dbReference>
<feature type="chain" id="PRO_5001698186" description="serine-type D-Ala-D-Ala carboxypeptidase" evidence="17">
    <location>
        <begin position="29"/>
        <end position="409"/>
    </location>
</feature>
<evidence type="ECO:0000313" key="20">
    <source>
        <dbReference type="Proteomes" id="UP000027931"/>
    </source>
</evidence>
<dbReference type="PANTHER" id="PTHR21581">
    <property type="entry name" value="D-ALANYL-D-ALANINE CARBOXYPEPTIDASE"/>
    <property type="match status" value="1"/>
</dbReference>
<evidence type="ECO:0000256" key="13">
    <source>
        <dbReference type="PIRSR" id="PIRSR618044-1"/>
    </source>
</evidence>
<proteinExistence type="inferred from homology"/>
<comment type="function">
    <text evidence="1">Removes C-terminal D-alanyl residues from sugar-peptide cell wall precursors.</text>
</comment>
<keyword evidence="6" id="KW-0645">Protease</keyword>
<dbReference type="InterPro" id="IPR018044">
    <property type="entry name" value="Peptidase_S11"/>
</dbReference>
<evidence type="ECO:0000256" key="6">
    <source>
        <dbReference type="ARBA" id="ARBA00022670"/>
    </source>
</evidence>
<dbReference type="RefSeq" id="WP_052035971.1">
    <property type="nucleotide sequence ID" value="NZ_JMIR01000004.1"/>
</dbReference>
<dbReference type="UniPathway" id="UPA00219"/>
<evidence type="ECO:0000256" key="16">
    <source>
        <dbReference type="SAM" id="Phobius"/>
    </source>
</evidence>
<feature type="binding site" evidence="14">
    <location>
        <position position="225"/>
    </location>
    <ligand>
        <name>substrate</name>
    </ligand>
</feature>
<keyword evidence="5" id="KW-0121">Carboxypeptidase</keyword>
<dbReference type="InterPro" id="IPR037167">
    <property type="entry name" value="Peptidase_S11_C_sf"/>
</dbReference>
<keyword evidence="11" id="KW-0961">Cell wall biogenesis/degradation</keyword>
<dbReference type="Gene3D" id="2.60.410.10">
    <property type="entry name" value="D-Ala-D-Ala carboxypeptidase, C-terminal domain"/>
    <property type="match status" value="1"/>
</dbReference>
<sequence length="409" mass="44723">MKKVWSWCGRAGLVFSLVFNISMPQAYASDETPTGLTAKGAVVIDMKSGQVLFDEHKDIQAYPASITKVMTCILALEKGNLQDKVTTSQLARDQEGNRVYLEVGEQETLEQMLYGLMLNSGNDAAVAIAEHIGGSVPKFADMMNAKAKELGAVHTHFVTPNGLHDDNHYTTPYDMALIANYAMKNPKFREIVSTQYYDWHGQSWDSRLVNINPMLWNYDGATGVKTGFTDQAGQTMIASAKRGDRELMAVEMGVQMKQTIRLETTQLLDYGFDHFNTKLLAHAGDTLGSFQVNGRSVSAVIHQDLYGTTAKDSTQTLQPSVEFAPPQTPFPKGSKVGTVTYKLGDQAVVSADLFSAADVLSPLTPTSQSKTRTIGYMGLGAAILAALAFLSWARRQRKTTKSTTTYEGS</sequence>
<dbReference type="GO" id="GO:0008360">
    <property type="term" value="P:regulation of cell shape"/>
    <property type="evidence" value="ECO:0007669"/>
    <property type="project" value="UniProtKB-KW"/>
</dbReference>
<evidence type="ECO:0000256" key="15">
    <source>
        <dbReference type="RuleBase" id="RU004016"/>
    </source>
</evidence>
<dbReference type="SUPFAM" id="SSF69189">
    <property type="entry name" value="Penicillin-binding protein associated domain"/>
    <property type="match status" value="1"/>
</dbReference>
<evidence type="ECO:0000256" key="10">
    <source>
        <dbReference type="ARBA" id="ARBA00022984"/>
    </source>
</evidence>
<evidence type="ECO:0000256" key="4">
    <source>
        <dbReference type="ARBA" id="ARBA00012448"/>
    </source>
</evidence>
<dbReference type="Pfam" id="PF07943">
    <property type="entry name" value="PBP5_C"/>
    <property type="match status" value="1"/>
</dbReference>
<name>A0A074LW99_9BACL</name>
<dbReference type="InterPro" id="IPR012338">
    <property type="entry name" value="Beta-lactam/transpept-like"/>
</dbReference>
<feature type="active site" evidence="13">
    <location>
        <position position="120"/>
    </location>
</feature>
<dbReference type="PRINTS" id="PR00725">
    <property type="entry name" value="DADACBPTASE1"/>
</dbReference>
<evidence type="ECO:0000259" key="18">
    <source>
        <dbReference type="SMART" id="SM00936"/>
    </source>
</evidence>
<dbReference type="GO" id="GO:0071555">
    <property type="term" value="P:cell wall organization"/>
    <property type="evidence" value="ECO:0007669"/>
    <property type="project" value="UniProtKB-KW"/>
</dbReference>
<evidence type="ECO:0000256" key="1">
    <source>
        <dbReference type="ARBA" id="ARBA00003217"/>
    </source>
</evidence>
<feature type="signal peptide" evidence="17">
    <location>
        <begin position="1"/>
        <end position="28"/>
    </location>
</feature>
<evidence type="ECO:0000256" key="14">
    <source>
        <dbReference type="PIRSR" id="PIRSR618044-2"/>
    </source>
</evidence>
<dbReference type="SUPFAM" id="SSF56601">
    <property type="entry name" value="beta-lactamase/transpeptidase-like"/>
    <property type="match status" value="1"/>
</dbReference>
<evidence type="ECO:0000256" key="11">
    <source>
        <dbReference type="ARBA" id="ARBA00023316"/>
    </source>
</evidence>
<comment type="caution">
    <text evidence="19">The sequence shown here is derived from an EMBL/GenBank/DDBJ whole genome shotgun (WGS) entry which is preliminary data.</text>
</comment>
<keyword evidence="9" id="KW-0133">Cell shape</keyword>
<protein>
    <recommendedName>
        <fullName evidence="4">serine-type D-Ala-D-Ala carboxypeptidase</fullName>
        <ecNumber evidence="4">3.4.16.4</ecNumber>
    </recommendedName>
</protein>
<dbReference type="EMBL" id="JMIR01000004">
    <property type="protein sequence ID" value="KEO84343.1"/>
    <property type="molecule type" value="Genomic_DNA"/>
</dbReference>
<evidence type="ECO:0000256" key="8">
    <source>
        <dbReference type="ARBA" id="ARBA00022801"/>
    </source>
</evidence>
<evidence type="ECO:0000256" key="9">
    <source>
        <dbReference type="ARBA" id="ARBA00022960"/>
    </source>
</evidence>
<keyword evidence="16" id="KW-0812">Transmembrane</keyword>
<comment type="pathway">
    <text evidence="2">Cell wall biogenesis; peptidoglycan biosynthesis.</text>
</comment>
<keyword evidence="16" id="KW-1133">Transmembrane helix</keyword>
<gene>
    <name evidence="19" type="ORF">EL26_04340</name>
</gene>
<evidence type="ECO:0000256" key="17">
    <source>
        <dbReference type="SAM" id="SignalP"/>
    </source>
</evidence>
<dbReference type="eggNOG" id="COG1686">
    <property type="taxonomic scope" value="Bacteria"/>
</dbReference>
<evidence type="ECO:0000256" key="7">
    <source>
        <dbReference type="ARBA" id="ARBA00022729"/>
    </source>
</evidence>
<evidence type="ECO:0000256" key="3">
    <source>
        <dbReference type="ARBA" id="ARBA00007164"/>
    </source>
</evidence>
<dbReference type="AlphaFoldDB" id="A0A074LW99"/>
<comment type="similarity">
    <text evidence="3 15">Belongs to the peptidase S11 family.</text>
</comment>
<dbReference type="Gene3D" id="3.40.710.10">
    <property type="entry name" value="DD-peptidase/beta-lactamase superfamily"/>
    <property type="match status" value="1"/>
</dbReference>
<accession>A0A074LW99</accession>
<dbReference type="InterPro" id="IPR001967">
    <property type="entry name" value="Peptidase_S11_N"/>
</dbReference>
<feature type="transmembrane region" description="Helical" evidence="16">
    <location>
        <begin position="374"/>
        <end position="393"/>
    </location>
</feature>
<keyword evidence="20" id="KW-1185">Reference proteome</keyword>
<evidence type="ECO:0000256" key="12">
    <source>
        <dbReference type="ARBA" id="ARBA00034000"/>
    </source>
</evidence>
<keyword evidence="7 17" id="KW-0732">Signal</keyword>
<evidence type="ECO:0000256" key="5">
    <source>
        <dbReference type="ARBA" id="ARBA00022645"/>
    </source>
</evidence>
<dbReference type="OrthoDB" id="9791132at2"/>
<feature type="active site" description="Proton acceptor" evidence="13">
    <location>
        <position position="68"/>
    </location>
</feature>
<dbReference type="GO" id="GO:0009252">
    <property type="term" value="P:peptidoglycan biosynthetic process"/>
    <property type="evidence" value="ECO:0007669"/>
    <property type="project" value="UniProtKB-UniPathway"/>
</dbReference>
<comment type="catalytic activity">
    <reaction evidence="12">
        <text>Preferential cleavage: (Ac)2-L-Lys-D-Ala-|-D-Ala. Also transpeptidation of peptidyl-alanyl moieties that are N-acyl substituents of D-alanine.</text>
        <dbReference type="EC" id="3.4.16.4"/>
    </reaction>
</comment>
<dbReference type="PANTHER" id="PTHR21581:SF33">
    <property type="entry name" value="D-ALANYL-D-ALANINE CARBOXYPEPTIDASE DACB"/>
    <property type="match status" value="1"/>
</dbReference>
<feature type="active site" description="Acyl-ester intermediate" evidence="13">
    <location>
        <position position="65"/>
    </location>
</feature>
<dbReference type="InterPro" id="IPR015956">
    <property type="entry name" value="Peniciliin-bd_prot_C_sf"/>
</dbReference>
<feature type="domain" description="Peptidase S11 D-Ala-D-Ala carboxypeptidase A C-terminal" evidence="18">
    <location>
        <begin position="275"/>
        <end position="361"/>
    </location>
</feature>
<evidence type="ECO:0000313" key="19">
    <source>
        <dbReference type="EMBL" id="KEO84343.1"/>
    </source>
</evidence>
<reference evidence="19 20" key="1">
    <citation type="journal article" date="2013" name="Int. J. Syst. Evol. Microbiol.">
        <title>Tumebacillus flagellatus sp. nov., an alpha-amylase/pullulanase-producing bacterium isolated from cassava wastewater.</title>
        <authorList>
            <person name="Wang Q."/>
            <person name="Xie N."/>
            <person name="Qin Y."/>
            <person name="Shen N."/>
            <person name="Zhu J."/>
            <person name="Mi H."/>
            <person name="Huang R."/>
        </authorList>
    </citation>
    <scope>NUCLEOTIDE SEQUENCE [LARGE SCALE GENOMIC DNA]</scope>
    <source>
        <strain evidence="19 20">GST4</strain>
    </source>
</reference>
<dbReference type="Proteomes" id="UP000027931">
    <property type="component" value="Unassembled WGS sequence"/>
</dbReference>
<dbReference type="EC" id="3.4.16.4" evidence="4"/>
<evidence type="ECO:0000256" key="2">
    <source>
        <dbReference type="ARBA" id="ARBA00004752"/>
    </source>
</evidence>
<dbReference type="GO" id="GO:0006508">
    <property type="term" value="P:proteolysis"/>
    <property type="evidence" value="ECO:0007669"/>
    <property type="project" value="UniProtKB-KW"/>
</dbReference>
<keyword evidence="10" id="KW-0573">Peptidoglycan synthesis</keyword>
<dbReference type="GO" id="GO:0009002">
    <property type="term" value="F:serine-type D-Ala-D-Ala carboxypeptidase activity"/>
    <property type="evidence" value="ECO:0007669"/>
    <property type="project" value="UniProtKB-EC"/>
</dbReference>